<organism evidence="1 2">
    <name type="scientific">Vagococcus proximus</name>
    <dbReference type="NCBI Taxonomy" id="2991417"/>
    <lineage>
        <taxon>Bacteria</taxon>
        <taxon>Bacillati</taxon>
        <taxon>Bacillota</taxon>
        <taxon>Bacilli</taxon>
        <taxon>Lactobacillales</taxon>
        <taxon>Enterococcaceae</taxon>
        <taxon>Vagococcus</taxon>
    </lineage>
</organism>
<protein>
    <recommendedName>
        <fullName evidence="3">Ethanolamine utilization protein EutP</fullName>
    </recommendedName>
</protein>
<comment type="caution">
    <text evidence="1">The sequence shown here is derived from an EMBL/GenBank/DDBJ whole genome shotgun (WGS) entry which is preliminary data.</text>
</comment>
<dbReference type="EMBL" id="JAPDSH010000005">
    <property type="protein sequence ID" value="MDF0480175.1"/>
    <property type="molecule type" value="Genomic_DNA"/>
</dbReference>
<proteinExistence type="predicted"/>
<accession>A0ABT5X2G0</accession>
<sequence length="148" mass="16937">MRKRVLLIGPKNSGKTTLANYVEGNEEKVKKKAHIVYKKDTIDTPSTYLESPWMRQHLISLQQSAYLGLFLLPLSAKKGSYPPGFSHVFRIPLIGVITYTSRDVLTPEAKVRAEKQLKEIGQFETIIFLNIEAIKGIDTVIKFYQERR</sequence>
<evidence type="ECO:0008006" key="3">
    <source>
        <dbReference type="Google" id="ProtNLM"/>
    </source>
</evidence>
<dbReference type="Pfam" id="PF10662">
    <property type="entry name" value="PduV-EutP"/>
    <property type="match status" value="1"/>
</dbReference>
<keyword evidence="2" id="KW-1185">Reference proteome</keyword>
<evidence type="ECO:0000313" key="1">
    <source>
        <dbReference type="EMBL" id="MDF0480175.1"/>
    </source>
</evidence>
<name>A0ABT5X2G0_9ENTE</name>
<dbReference type="RefSeq" id="WP_275471752.1">
    <property type="nucleotide sequence ID" value="NZ_JAPDSH010000005.1"/>
</dbReference>
<gene>
    <name evidence="1" type="ORF">OL233_07695</name>
</gene>
<dbReference type="PANTHER" id="PTHR40453:SF1">
    <property type="entry name" value="PROTEIN YOEF"/>
    <property type="match status" value="1"/>
</dbReference>
<dbReference type="SUPFAM" id="SSF52540">
    <property type="entry name" value="P-loop containing nucleoside triphosphate hydrolases"/>
    <property type="match status" value="1"/>
</dbReference>
<dbReference type="InterPro" id="IPR027417">
    <property type="entry name" value="P-loop_NTPase"/>
</dbReference>
<dbReference type="InterPro" id="IPR012381">
    <property type="entry name" value="EutP_PduV"/>
</dbReference>
<reference evidence="1" key="1">
    <citation type="submission" date="2022-10" db="EMBL/GenBank/DDBJ databases">
        <title>Vagococcus sp. isolated from poultry meat.</title>
        <authorList>
            <person name="Johansson P."/>
            <person name="Bjorkroth J."/>
        </authorList>
    </citation>
    <scope>NUCLEOTIDE SEQUENCE</scope>
    <source>
        <strain evidence="1">PNs007</strain>
    </source>
</reference>
<dbReference type="PANTHER" id="PTHR40453">
    <property type="entry name" value="PROTEIN YOEF"/>
    <property type="match status" value="1"/>
</dbReference>
<evidence type="ECO:0000313" key="2">
    <source>
        <dbReference type="Proteomes" id="UP001147148"/>
    </source>
</evidence>
<dbReference type="Proteomes" id="UP001147148">
    <property type="component" value="Unassembled WGS sequence"/>
</dbReference>